<protein>
    <submittedName>
        <fullName evidence="1">Uncharacterized protein</fullName>
    </submittedName>
</protein>
<accession>A0A0J1HCP3</accession>
<keyword evidence="2" id="KW-1185">Reference proteome</keyword>
<evidence type="ECO:0000313" key="1">
    <source>
        <dbReference type="EMBL" id="KLV09418.1"/>
    </source>
</evidence>
<dbReference type="Proteomes" id="UP000035909">
    <property type="component" value="Unassembled WGS sequence"/>
</dbReference>
<dbReference type="AlphaFoldDB" id="A0A0J1HCP3"/>
<evidence type="ECO:0000313" key="2">
    <source>
        <dbReference type="Proteomes" id="UP000035909"/>
    </source>
</evidence>
<dbReference type="RefSeq" id="WP_047885367.1">
    <property type="nucleotide sequence ID" value="NZ_CP071325.1"/>
</dbReference>
<reference evidence="1 2" key="1">
    <citation type="submission" date="2015-05" db="EMBL/GenBank/DDBJ databases">
        <title>Photobacterium galathea sp. nov.</title>
        <authorList>
            <person name="Machado H."/>
            <person name="Gram L."/>
        </authorList>
    </citation>
    <scope>NUCLEOTIDE SEQUENCE [LARGE SCALE GENOMIC DNA]</scope>
    <source>
        <strain evidence="1 2">DSM 22954</strain>
    </source>
</reference>
<sequence length="123" mass="13955">MQQVNIIPNPEIAIIFKDWANDWAKESDPSKKDMATKFFTVYKLAAEMFIKGGEVDIQFLSALFEDCKQKLEHAQEMNEKVRSALGDDTERAEAIIKKITHTAQDAAHVVRYLGSLLQPTQKS</sequence>
<comment type="caution">
    <text evidence="1">The sequence shown here is derived from an EMBL/GenBank/DDBJ whole genome shotgun (WGS) entry which is preliminary data.</text>
</comment>
<dbReference type="PATRIC" id="fig|320778.3.peg.2485"/>
<name>A0A0J1HCP3_9GAMM</name>
<dbReference type="OrthoDB" id="5815626at2"/>
<organism evidence="1 2">
    <name type="scientific">Photobacterium ganghwense</name>
    <dbReference type="NCBI Taxonomy" id="320778"/>
    <lineage>
        <taxon>Bacteria</taxon>
        <taxon>Pseudomonadati</taxon>
        <taxon>Pseudomonadota</taxon>
        <taxon>Gammaproteobacteria</taxon>
        <taxon>Vibrionales</taxon>
        <taxon>Vibrionaceae</taxon>
        <taxon>Photobacterium</taxon>
    </lineage>
</organism>
<dbReference type="EMBL" id="LDOU01000012">
    <property type="protein sequence ID" value="KLV09418.1"/>
    <property type="molecule type" value="Genomic_DNA"/>
</dbReference>
<gene>
    <name evidence="1" type="ORF">ABT57_11420</name>
</gene>
<proteinExistence type="predicted"/>